<evidence type="ECO:0000256" key="3">
    <source>
        <dbReference type="ARBA" id="ARBA00022741"/>
    </source>
</evidence>
<dbReference type="SUPFAM" id="SSF56112">
    <property type="entry name" value="Protein kinase-like (PK-like)"/>
    <property type="match status" value="1"/>
</dbReference>
<dbReference type="GO" id="GO:0005634">
    <property type="term" value="C:nucleus"/>
    <property type="evidence" value="ECO:0007669"/>
    <property type="project" value="TreeGrafter"/>
</dbReference>
<reference evidence="7 8" key="1">
    <citation type="journal article" date="2014" name="Nature">
        <title>The genome of the recently domesticated crop plant sugar beet (Beta vulgaris).</title>
        <authorList>
            <person name="Dohm J.C."/>
            <person name="Minoche A.E."/>
            <person name="Holtgrawe D."/>
            <person name="Capella-Gutierrez S."/>
            <person name="Zakrzewski F."/>
            <person name="Tafer H."/>
            <person name="Rupp O."/>
            <person name="Sorensen T.R."/>
            <person name="Stracke R."/>
            <person name="Reinhardt R."/>
            <person name="Goesmann A."/>
            <person name="Kraft T."/>
            <person name="Schulz B."/>
            <person name="Stadler P.F."/>
            <person name="Schmidt T."/>
            <person name="Gabaldon T."/>
            <person name="Lehrach H."/>
            <person name="Weisshaar B."/>
            <person name="Himmelbauer H."/>
        </authorList>
    </citation>
    <scope>NUCLEOTIDE SEQUENCE [LARGE SCALE GENOMIC DNA]</scope>
    <source>
        <tissue evidence="7">Taproot</tissue>
    </source>
</reference>
<evidence type="ECO:0000259" key="6">
    <source>
        <dbReference type="PROSITE" id="PS50011"/>
    </source>
</evidence>
<evidence type="ECO:0000256" key="4">
    <source>
        <dbReference type="ARBA" id="ARBA00022777"/>
    </source>
</evidence>
<name>A0A0J8AZZ0_BETVV</name>
<dbReference type="PROSITE" id="PS50011">
    <property type="entry name" value="PROTEIN_KINASE_DOM"/>
    <property type="match status" value="1"/>
</dbReference>
<dbReference type="OrthoDB" id="1675360at2759"/>
<keyword evidence="1" id="KW-0723">Serine/threonine-protein kinase</keyword>
<dbReference type="GO" id="GO:0005524">
    <property type="term" value="F:ATP binding"/>
    <property type="evidence" value="ECO:0007669"/>
    <property type="project" value="UniProtKB-KW"/>
</dbReference>
<protein>
    <recommendedName>
        <fullName evidence="6">Protein kinase domain-containing protein</fullName>
    </recommendedName>
</protein>
<dbReference type="Gene3D" id="1.10.510.10">
    <property type="entry name" value="Transferase(Phosphotransferase) domain 1"/>
    <property type="match status" value="1"/>
</dbReference>
<keyword evidence="5" id="KW-0067">ATP-binding</keyword>
<keyword evidence="4" id="KW-0418">Kinase</keyword>
<dbReference type="PANTHER" id="PTHR24345">
    <property type="entry name" value="SERINE/THREONINE-PROTEIN KINASE PLK"/>
    <property type="match status" value="1"/>
</dbReference>
<evidence type="ECO:0000313" key="7">
    <source>
        <dbReference type="EMBL" id="KMS94296.1"/>
    </source>
</evidence>
<dbReference type="EMBL" id="KQ094495">
    <property type="protein sequence ID" value="KMS94296.1"/>
    <property type="molecule type" value="Genomic_DNA"/>
</dbReference>
<dbReference type="SMART" id="SM00220">
    <property type="entry name" value="S_TKc"/>
    <property type="match status" value="1"/>
</dbReference>
<evidence type="ECO:0000256" key="1">
    <source>
        <dbReference type="ARBA" id="ARBA00022527"/>
    </source>
</evidence>
<dbReference type="PANTHER" id="PTHR24345:SF0">
    <property type="entry name" value="CELL CYCLE SERINE_THREONINE-PROTEIN KINASE CDC5_MSD2"/>
    <property type="match status" value="1"/>
</dbReference>
<dbReference type="Proteomes" id="UP000035740">
    <property type="component" value="Unassembled WGS sequence"/>
</dbReference>
<dbReference type="Gramene" id="KMS94296">
    <property type="protein sequence ID" value="KMS94296"/>
    <property type="gene ID" value="BVRB_022830"/>
</dbReference>
<gene>
    <name evidence="7" type="ORF">BVRB_022830</name>
</gene>
<evidence type="ECO:0000256" key="2">
    <source>
        <dbReference type="ARBA" id="ARBA00022679"/>
    </source>
</evidence>
<accession>A0A0J8AZZ0</accession>
<dbReference type="InterPro" id="IPR000719">
    <property type="entry name" value="Prot_kinase_dom"/>
</dbReference>
<dbReference type="AlphaFoldDB" id="A0A0J8AZZ0"/>
<organism evidence="7 8">
    <name type="scientific">Beta vulgaris subsp. vulgaris</name>
    <name type="common">Beet</name>
    <dbReference type="NCBI Taxonomy" id="3555"/>
    <lineage>
        <taxon>Eukaryota</taxon>
        <taxon>Viridiplantae</taxon>
        <taxon>Streptophyta</taxon>
        <taxon>Embryophyta</taxon>
        <taxon>Tracheophyta</taxon>
        <taxon>Spermatophyta</taxon>
        <taxon>Magnoliopsida</taxon>
        <taxon>eudicotyledons</taxon>
        <taxon>Gunneridae</taxon>
        <taxon>Pentapetalae</taxon>
        <taxon>Caryophyllales</taxon>
        <taxon>Chenopodiaceae</taxon>
        <taxon>Betoideae</taxon>
        <taxon>Beta</taxon>
    </lineage>
</organism>
<evidence type="ECO:0000256" key="5">
    <source>
        <dbReference type="ARBA" id="ARBA00022840"/>
    </source>
</evidence>
<dbReference type="Pfam" id="PF00069">
    <property type="entry name" value="Pkinase"/>
    <property type="match status" value="1"/>
</dbReference>
<keyword evidence="2" id="KW-0808">Transferase</keyword>
<keyword evidence="3" id="KW-0547">Nucleotide-binding</keyword>
<feature type="domain" description="Protein kinase" evidence="6">
    <location>
        <begin position="1"/>
        <end position="128"/>
    </location>
</feature>
<dbReference type="GO" id="GO:0004674">
    <property type="term" value="F:protein serine/threonine kinase activity"/>
    <property type="evidence" value="ECO:0007669"/>
    <property type="project" value="UniProtKB-KW"/>
</dbReference>
<proteinExistence type="predicted"/>
<feature type="non-terminal residue" evidence="7">
    <location>
        <position position="1"/>
    </location>
</feature>
<evidence type="ECO:0000313" key="8">
    <source>
        <dbReference type="Proteomes" id="UP000035740"/>
    </source>
</evidence>
<sequence length="162" mass="18066">NSACSDMILSFAAGRPTILVLAHESFVADRLALTTSSAPEILDNSTSGHSFEVDIWSLGVIMYTILVGYPPFETSNIKETYARIRANNYEYPSRIPISAAAKDLISRMLVLLPNRRATLRQIRSHLFFMSNVPTSLPLSALKSNPFNSTTDANQYDQRCLRH</sequence>
<keyword evidence="8" id="KW-1185">Reference proteome</keyword>
<dbReference type="InterPro" id="IPR011009">
    <property type="entry name" value="Kinase-like_dom_sf"/>
</dbReference>